<dbReference type="OrthoDB" id="7867371at2"/>
<reference evidence="2 3" key="1">
    <citation type="submission" date="2018-01" db="EMBL/GenBank/DDBJ databases">
        <title>Halomonas endophytica sp. nov., isolated from storage liquid in the stems of Populus euphratica.</title>
        <authorList>
            <person name="Chen C."/>
        </authorList>
    </citation>
    <scope>NUCLEOTIDE SEQUENCE [LARGE SCALE GENOMIC DNA]</scope>
    <source>
        <strain evidence="2 3">MC28</strain>
    </source>
</reference>
<protein>
    <submittedName>
        <fullName evidence="2">Flavin-nucleotide-binding protein</fullName>
    </submittedName>
</protein>
<dbReference type="EMBL" id="PNRF01000002">
    <property type="protein sequence ID" value="PMR77927.1"/>
    <property type="molecule type" value="Genomic_DNA"/>
</dbReference>
<dbReference type="InterPro" id="IPR012349">
    <property type="entry name" value="Split_barrel_FMN-bd"/>
</dbReference>
<evidence type="ECO:0000313" key="3">
    <source>
        <dbReference type="Proteomes" id="UP000235803"/>
    </source>
</evidence>
<feature type="domain" description="Pyridoxamine 5'-phosphate oxidase N-terminal" evidence="1">
    <location>
        <begin position="2"/>
        <end position="102"/>
    </location>
</feature>
<dbReference type="InterPro" id="IPR011576">
    <property type="entry name" value="Pyridox_Oxase_N"/>
</dbReference>
<accession>A0A2N7UBW0</accession>
<keyword evidence="3" id="KW-1185">Reference proteome</keyword>
<gene>
    <name evidence="2" type="ORF">C1H69_01040</name>
</gene>
<dbReference type="SUPFAM" id="SSF50475">
    <property type="entry name" value="FMN-binding split barrel"/>
    <property type="match status" value="1"/>
</dbReference>
<comment type="caution">
    <text evidence="2">The sequence shown here is derived from an EMBL/GenBank/DDBJ whole genome shotgun (WGS) entry which is preliminary data.</text>
</comment>
<dbReference type="Gene3D" id="2.30.110.10">
    <property type="entry name" value="Electron Transport, Fmn-binding Protein, Chain A"/>
    <property type="match status" value="1"/>
</dbReference>
<dbReference type="PANTHER" id="PTHR40660:SF1">
    <property type="entry name" value="5'-PHOSPHATE OXIDASE PUTATIVE DOMAIN-CONTAINING PROTEIN-RELATED"/>
    <property type="match status" value="1"/>
</dbReference>
<name>A0A2N7UBW0_9GAMM</name>
<dbReference type="Proteomes" id="UP000235803">
    <property type="component" value="Unassembled WGS sequence"/>
</dbReference>
<evidence type="ECO:0000313" key="2">
    <source>
        <dbReference type="EMBL" id="PMR77927.1"/>
    </source>
</evidence>
<dbReference type="PANTHER" id="PTHR40660">
    <property type="entry name" value="5'-PHOSPHATE OXIDASE PUTATIVE DOMAIN-CONTAINING PROTEIN-RELATED"/>
    <property type="match status" value="1"/>
</dbReference>
<evidence type="ECO:0000259" key="1">
    <source>
        <dbReference type="Pfam" id="PF01243"/>
    </source>
</evidence>
<proteinExistence type="predicted"/>
<organism evidence="2 3">
    <name type="scientific">Billgrantia endophytica</name>
    <dbReference type="NCBI Taxonomy" id="2033802"/>
    <lineage>
        <taxon>Bacteria</taxon>
        <taxon>Pseudomonadati</taxon>
        <taxon>Pseudomonadota</taxon>
        <taxon>Gammaproteobacteria</taxon>
        <taxon>Oceanospirillales</taxon>
        <taxon>Halomonadaceae</taxon>
        <taxon>Billgrantia</taxon>
    </lineage>
</organism>
<sequence>MLTDEIRESIQRSVLCWLATVDREGCPNVTPKEIFAAHGDERLVIANIASPGSARNLLGNANVCVSFVDIFVQKGFKLLGKGSVVRKDDPRYGELAEPLEALTQGLYPIHSVIEVRIGKVEPILAPSYHLTPDVTEAQQIANAMLTYGVQPRWND</sequence>
<dbReference type="RefSeq" id="WP_102651565.1">
    <property type="nucleotide sequence ID" value="NZ_PNRF01000002.1"/>
</dbReference>
<dbReference type="Pfam" id="PF01243">
    <property type="entry name" value="PNPOx_N"/>
    <property type="match status" value="1"/>
</dbReference>
<dbReference type="AlphaFoldDB" id="A0A2N7UBW0"/>